<dbReference type="Pfam" id="PF01803">
    <property type="entry name" value="LIM_bind"/>
    <property type="match status" value="1"/>
</dbReference>
<sequence>MANNFNQVGLMPGMAIRVPNGYPGFQNGQRVITRPPFTMQPNGVHINGAYMPGIPVANNPINIIRRLPNQSNLLKGCPRETFFMRLLSFAEHFAEHLGDNIHHLKDLTSRFFADDTSMKYTLWSQHGSKEFEIKYQVIPRFYQTFFESGVMRIQLILGHPRFGQYAQVECPLASIVYYYGNGTQVVAPGRLTVFFNGQLKMTHFEFVTTRFTEYLPKQRIHEFIQSPLNEYGIPHKTMRCLEVGEGVDYMQEVMMHTINNRSIGPLQALSIIASQNTNNINVAAQTVSNSVTTTPNIQHSPLVKKEMKTDAPNYNGIPPTHNSNDLRTAPTTPLTPKQTPQQTPTLAPSALSNANDIGSPHQKKSSTQSPAISESTLKRQNDSTTPGNRKKPRNVTRK</sequence>
<name>A0A8H3XAU6_GIGMA</name>
<feature type="compositionally biased region" description="Polar residues" evidence="1">
    <location>
        <begin position="365"/>
        <end position="375"/>
    </location>
</feature>
<gene>
    <name evidence="2" type="ORF">F8M41_003757</name>
</gene>
<comment type="caution">
    <text evidence="2">The sequence shown here is derived from an EMBL/GenBank/DDBJ whole genome shotgun (WGS) entry which is preliminary data.</text>
</comment>
<proteinExistence type="predicted"/>
<feature type="compositionally biased region" description="Low complexity" evidence="1">
    <location>
        <begin position="328"/>
        <end position="348"/>
    </location>
</feature>
<dbReference type="EMBL" id="WTPW01001333">
    <property type="protein sequence ID" value="KAF0441778.1"/>
    <property type="molecule type" value="Genomic_DNA"/>
</dbReference>
<feature type="compositionally biased region" description="Basic residues" evidence="1">
    <location>
        <begin position="388"/>
        <end position="398"/>
    </location>
</feature>
<protein>
    <submittedName>
        <fullName evidence="2">Adhesion defective protein, predicted transcriptional regulator</fullName>
    </submittedName>
</protein>
<evidence type="ECO:0000313" key="3">
    <source>
        <dbReference type="Proteomes" id="UP000439903"/>
    </source>
</evidence>
<dbReference type="OrthoDB" id="774557at2759"/>
<dbReference type="PANTHER" id="PTHR10378">
    <property type="entry name" value="LIM DOMAIN-BINDING PROTEIN"/>
    <property type="match status" value="1"/>
</dbReference>
<dbReference type="InterPro" id="IPR029005">
    <property type="entry name" value="LIM-bd/SEUSS"/>
</dbReference>
<evidence type="ECO:0000313" key="2">
    <source>
        <dbReference type="EMBL" id="KAF0441778.1"/>
    </source>
</evidence>
<feature type="region of interest" description="Disordered" evidence="1">
    <location>
        <begin position="309"/>
        <end position="398"/>
    </location>
</feature>
<evidence type="ECO:0000256" key="1">
    <source>
        <dbReference type="SAM" id="MobiDB-lite"/>
    </source>
</evidence>
<dbReference type="AlphaFoldDB" id="A0A8H3XAU6"/>
<dbReference type="Proteomes" id="UP000439903">
    <property type="component" value="Unassembled WGS sequence"/>
</dbReference>
<reference evidence="2 3" key="1">
    <citation type="journal article" date="2019" name="Environ. Microbiol.">
        <title>At the nexus of three kingdoms: the genome of the mycorrhizal fungus Gigaspora margarita provides insights into plant, endobacterial and fungal interactions.</title>
        <authorList>
            <person name="Venice F."/>
            <person name="Ghignone S."/>
            <person name="Salvioli di Fossalunga A."/>
            <person name="Amselem J."/>
            <person name="Novero M."/>
            <person name="Xianan X."/>
            <person name="Sedzielewska Toro K."/>
            <person name="Morin E."/>
            <person name="Lipzen A."/>
            <person name="Grigoriev I.V."/>
            <person name="Henrissat B."/>
            <person name="Martin F.M."/>
            <person name="Bonfante P."/>
        </authorList>
    </citation>
    <scope>NUCLEOTIDE SEQUENCE [LARGE SCALE GENOMIC DNA]</scope>
    <source>
        <strain evidence="2 3">BEG34</strain>
    </source>
</reference>
<keyword evidence="3" id="KW-1185">Reference proteome</keyword>
<organism evidence="2 3">
    <name type="scientific">Gigaspora margarita</name>
    <dbReference type="NCBI Taxonomy" id="4874"/>
    <lineage>
        <taxon>Eukaryota</taxon>
        <taxon>Fungi</taxon>
        <taxon>Fungi incertae sedis</taxon>
        <taxon>Mucoromycota</taxon>
        <taxon>Glomeromycotina</taxon>
        <taxon>Glomeromycetes</taxon>
        <taxon>Diversisporales</taxon>
        <taxon>Gigasporaceae</taxon>
        <taxon>Gigaspora</taxon>
    </lineage>
</organism>
<accession>A0A8H3XAU6</accession>